<keyword evidence="18" id="KW-1133">Transmembrane helix</keyword>
<evidence type="ECO:0000256" key="3">
    <source>
        <dbReference type="ARBA" id="ARBA00004482"/>
    </source>
</evidence>
<comment type="subcellular location">
    <subcellularLocation>
        <location evidence="1">Host Golgi apparatus membrane</location>
        <topology evidence="1">Single-pass type I membrane protein</topology>
    </subcellularLocation>
    <subcellularLocation>
        <location evidence="3">Host endoplasmic reticulum membrane</location>
        <topology evidence="3">Single-pass type I membrane protein</topology>
    </subcellularLocation>
    <subcellularLocation>
        <location evidence="2">Virion membrane</location>
        <topology evidence="2">Single-pass membrane protein</topology>
    </subcellularLocation>
</comment>
<organism evidence="23 24">
    <name type="scientific">Tofla virus</name>
    <dbReference type="NCBI Taxonomy" id="1615758"/>
    <lineage>
        <taxon>Viruses</taxon>
        <taxon>Riboviria</taxon>
        <taxon>Orthornavirae</taxon>
        <taxon>Negarnaviricota</taxon>
        <taxon>Polyploviricotina</taxon>
        <taxon>Bunyaviricetes</taxon>
        <taxon>Hareavirales</taxon>
        <taxon>Nairoviridae</taxon>
        <taxon>Orthonairovirus</taxon>
        <taxon>Orthonairovirus japonicum</taxon>
    </lineage>
</organism>
<evidence type="ECO:0000259" key="19">
    <source>
        <dbReference type="Pfam" id="PF01561"/>
    </source>
</evidence>
<dbReference type="PROSITE" id="PS51257">
    <property type="entry name" value="PROKAR_LIPOPROTEIN"/>
    <property type="match status" value="1"/>
</dbReference>
<keyword evidence="13" id="KW-1015">Disulfide bond</keyword>
<evidence type="ECO:0000256" key="13">
    <source>
        <dbReference type="ARBA" id="ARBA00023157"/>
    </source>
</evidence>
<evidence type="ECO:0000259" key="20">
    <source>
        <dbReference type="Pfam" id="PF07948"/>
    </source>
</evidence>
<evidence type="ECO:0000259" key="22">
    <source>
        <dbReference type="Pfam" id="PF20726"/>
    </source>
</evidence>
<dbReference type="GO" id="GO:0055036">
    <property type="term" value="C:virion membrane"/>
    <property type="evidence" value="ECO:0007669"/>
    <property type="project" value="UniProtKB-SubCell"/>
</dbReference>
<keyword evidence="4" id="KW-1168">Fusion of virus membrane with host membrane</keyword>
<dbReference type="GO" id="GO:0044178">
    <property type="term" value="C:host cell Golgi membrane"/>
    <property type="evidence" value="ECO:0007669"/>
    <property type="project" value="UniProtKB-SubCell"/>
</dbReference>
<keyword evidence="16" id="KW-1160">Virus entry into host cell</keyword>
<feature type="transmembrane region" description="Helical" evidence="18">
    <location>
        <begin position="645"/>
        <end position="666"/>
    </location>
</feature>
<dbReference type="RefSeq" id="YP_009227121.1">
    <property type="nucleotide sequence ID" value="NC_029123.1"/>
</dbReference>
<proteinExistence type="predicted"/>
<dbReference type="GO" id="GO:0019062">
    <property type="term" value="P:virion attachment to host cell"/>
    <property type="evidence" value="ECO:0007669"/>
    <property type="project" value="UniProtKB-KW"/>
</dbReference>
<dbReference type="InterPro" id="IPR002532">
    <property type="entry name" value="Hanta_Gc_N"/>
</dbReference>
<dbReference type="Pfam" id="PF01561">
    <property type="entry name" value="Hanta_Gc_N"/>
    <property type="match status" value="1"/>
</dbReference>
<dbReference type="Proteomes" id="UP000202272">
    <property type="component" value="Genome"/>
</dbReference>
<evidence type="ECO:0000256" key="5">
    <source>
        <dbReference type="ARBA" id="ARBA00022510"/>
    </source>
</evidence>
<keyword evidence="5" id="KW-1170">Fusion of virus membrane with host endosomal membrane</keyword>
<evidence type="ECO:0000256" key="10">
    <source>
        <dbReference type="ARBA" id="ARBA00022844"/>
    </source>
</evidence>
<dbReference type="Pfam" id="PF20682">
    <property type="entry name" value="Hanta_Gc_C"/>
    <property type="match status" value="1"/>
</dbReference>
<keyword evidence="14" id="KW-0325">Glycoprotein</keyword>
<dbReference type="GO" id="GO:0044167">
    <property type="term" value="C:host cell endoplasmic reticulum membrane"/>
    <property type="evidence" value="ECO:0007669"/>
    <property type="project" value="UniProtKB-SubCell"/>
</dbReference>
<feature type="transmembrane region" description="Helical" evidence="18">
    <location>
        <begin position="1342"/>
        <end position="1366"/>
    </location>
</feature>
<keyword evidence="12 18" id="KW-0472">Membrane</keyword>
<keyword evidence="8" id="KW-1161">Viral attachment to host cell</keyword>
<evidence type="ECO:0000259" key="21">
    <source>
        <dbReference type="Pfam" id="PF20682"/>
    </source>
</evidence>
<feature type="domain" description="Hantavirus glycoprotein Gc N-terminal" evidence="19">
    <location>
        <begin position="835"/>
        <end position="1159"/>
    </location>
</feature>
<dbReference type="Pfam" id="PF20726">
    <property type="entry name" value="Nairovirus_Gn"/>
    <property type="match status" value="1"/>
</dbReference>
<evidence type="ECO:0000256" key="2">
    <source>
        <dbReference type="ARBA" id="ARBA00004381"/>
    </source>
</evidence>
<evidence type="ECO:0000256" key="16">
    <source>
        <dbReference type="ARBA" id="ARBA00023296"/>
    </source>
</evidence>
<evidence type="ECO:0000256" key="9">
    <source>
        <dbReference type="ARBA" id="ARBA00022812"/>
    </source>
</evidence>
<evidence type="ECO:0000256" key="7">
    <source>
        <dbReference type="ARBA" id="ARBA00022595"/>
    </source>
</evidence>
<evidence type="ECO:0000256" key="11">
    <source>
        <dbReference type="ARBA" id="ARBA00022870"/>
    </source>
</evidence>
<sequence length="1436" mass="159687">MALIRPFILIIITLLGCTAEESTTEAVTEATTTANPLATDTPLRRRVINQRILSVLGLGPDTVSTKLEQACKDIYTGECKLEDMSARVPAFFMERNKSICFNDILEKKSCLEHPPTLNPNWKSWGMSATEVAKYYDTKIKLFFTSSMRLSCFAANLVEPDQFVEKMSTSIQATSGPAKQNVRSMHCTNIVWSHVQESEVEVIHVLLSTVPLRTKNCLSRVNMRQCTFTKQSDGKLDLPSYKHGGKYWIPGAYTMSVSVDRPADGPCEITTTCITEGSEVKPGLHRMRGFETTIVVPSKRPTGRRLMGTNSDSNPCSSGTFLGEGSSAQVVGDKNDGPGDHITFCNGTYVSKMKLGKQHGCFTVRRVKAYRSCHPRETPAACVVDEELRECEGQKCMNIHIEVRGLVKITRGKNVEVITCDRDCLARIPSGKGDIQIDCPGGRQHYLETNVVDINCPGSERFHGLMLYFCRMSHRPKTCISFFIWLAVGYGLTCITGTALYYLLLFVCKAVKGIKRRFLMKGDFCIKCEQKCATSLEQALHDENCSYNLCPYCGNRLPEDSLCRHVPNCPKRKERLEEIDLYLDYQLLPFLLYILLKLALNFGILLKRLSWFAVLLILFLVTLAPVQGNPTQPETDTESDSTTLSLLLAMEALLALSLILHVAFEAYRLRVRAQLKREKEVSKAVMLRPEAAVLLTGKPLCLGDWDTESSKNSRQGAKFRLVSLVRFNAAVVLVVLVVGLFATSAMGFDSGPLPKGIWEEEQELVQECGQECSVQDEECLCPGESKNMRKLLFFKGLNSVASRMLNTHKLMTSISIDAPWGAIQVESTYKPKLPVSNIELAWNSVEEQGDKIILSGKSTSILKLEEKTGVQWSLGAESASEEKRLLVSVLDYTQVYSSTFQYITGDRTISEWPKATCTGDCPDRCSCRTSTCLYKTWPHSRNWRCNPTWCWGVGTGCTCCGVDIERPFNKYFAVKWSTDYVRTDVLVCVELTDLERHCDVVEAGSQFVIGPVRVVVSDPQNVQTKLPPEVLTVQKLEKHSHLDLMHVTNIISAKNACKLQSCTHGSPGDMQILHTDNLIQNSHDDGANLAEVIPEVNTTWMSWEGCDLDYYCTTGSWPSCTFTGVNTENSDSFENLLNTEANLVDRYHFHSKRIFAQGSTLQMDLKGRPITGGGELTVLVDIKGLELHSKKVVLKGLEIKSFSCTGCYSCSSGVSCSVDVKIEKPDEFTVHLRSTDPNTVISEGSIVARKLTGGPQSKVKAFTALKAGKICIEIVEKSYCPSCKDSDVKKCINADLQPPKDILLEHKGIIIKHQNNSCNSGIQCWSESTTSFLNGVGSFFKNYFGSIAAGVLLTLLPVLAVMFFFLFGDKIAKVFLCLRCCKGLSRRSRMQGEKEEELKKMLKKFSKGGELFSRGSRDARTVAMVLAGKGKDYKEQV</sequence>
<keyword evidence="7" id="KW-1162">Viral penetration into host cytoplasm</keyword>
<dbReference type="InterPro" id="IPR048529">
    <property type="entry name" value="GP38_nairovirus"/>
</dbReference>
<evidence type="ECO:0000256" key="18">
    <source>
        <dbReference type="SAM" id="Phobius"/>
    </source>
</evidence>
<dbReference type="GO" id="GO:0046718">
    <property type="term" value="P:symbiont entry into host cell"/>
    <property type="evidence" value="ECO:0007669"/>
    <property type="project" value="UniProtKB-KW"/>
</dbReference>
<feature type="domain" description="Structural glycoprotein Gn nairovirus" evidence="22">
    <location>
        <begin position="311"/>
        <end position="630"/>
    </location>
</feature>
<dbReference type="Gene3D" id="1.10.8.1320">
    <property type="match status" value="1"/>
</dbReference>
<reference evidence="23 24" key="1">
    <citation type="journal article" date="2016" name="Sci. Rep.">
        <title>Tofla virus: A newly identified Nairovirus of the Crimean-Congo hemorrhagic fever group isolated from ticks in Japan.</title>
        <authorList>
            <person name="Shimada S."/>
            <person name="Aoki K."/>
            <person name="Nabeshima T."/>
            <person name="Fuxun Y."/>
            <person name="Kurosaki Y."/>
            <person name="Shiogama K."/>
            <person name="Onouchi T."/>
            <person name="Sakaguchi M."/>
            <person name="Fuchigami T."/>
            <person name="Ono H."/>
            <person name="Nishi K."/>
            <person name="Posadas-Herrera G."/>
            <person name="Uchida L."/>
            <person name="Takamatsu Y."/>
            <person name="Yasuda J."/>
            <person name="Tsutsumi Y."/>
            <person name="Fujita H."/>
            <person name="Morita K."/>
            <person name="Hayasaka D."/>
        </authorList>
    </citation>
    <scope>NUCLEOTIDE SEQUENCE [LARGE SCALE GENOMIC DNA]</scope>
    <source>
        <strain evidence="23 24">Toku_Hfla_2013</strain>
    </source>
</reference>
<dbReference type="InterPro" id="IPR048791">
    <property type="entry name" value="Gc_C_bunya"/>
</dbReference>
<evidence type="ECO:0000256" key="1">
    <source>
        <dbReference type="ARBA" id="ARBA00004244"/>
    </source>
</evidence>
<protein>
    <recommendedName>
        <fullName evidence="17">M polyprotein</fullName>
    </recommendedName>
</protein>
<dbReference type="InterPro" id="IPR048801">
    <property type="entry name" value="Gn_nairovirus"/>
</dbReference>
<evidence type="ECO:0000313" key="23">
    <source>
        <dbReference type="EMBL" id="BAU21074.1"/>
    </source>
</evidence>
<name>A0A0U5AG15_9VIRU</name>
<keyword evidence="10" id="KW-0946">Virion</keyword>
<evidence type="ECO:0000256" key="12">
    <source>
        <dbReference type="ARBA" id="ARBA00023136"/>
    </source>
</evidence>
<evidence type="ECO:0000256" key="6">
    <source>
        <dbReference type="ARBA" id="ARBA00022581"/>
    </source>
</evidence>
<evidence type="ECO:0000256" key="14">
    <source>
        <dbReference type="ARBA" id="ARBA00023180"/>
    </source>
</evidence>
<keyword evidence="6" id="KW-0945">Host-virus interaction</keyword>
<accession>A0A0U5AG15</accession>
<feature type="transmembrane region" description="Helical" evidence="18">
    <location>
        <begin position="608"/>
        <end position="625"/>
    </location>
</feature>
<dbReference type="EMBL" id="LC008511">
    <property type="protein sequence ID" value="BAU21074.1"/>
    <property type="molecule type" value="Viral_cRNA"/>
</dbReference>
<evidence type="ECO:0000256" key="4">
    <source>
        <dbReference type="ARBA" id="ARBA00022506"/>
    </source>
</evidence>
<dbReference type="KEGG" id="vg:26798441"/>
<dbReference type="GeneID" id="26798441"/>
<keyword evidence="11" id="KW-1043">Host membrane</keyword>
<feature type="domain" description="Glycoprotein Gc C-terminal bunyavirales" evidence="21">
    <location>
        <begin position="1161"/>
        <end position="1381"/>
    </location>
</feature>
<dbReference type="Pfam" id="PF07948">
    <property type="entry name" value="Nairovirus_GP38"/>
    <property type="match status" value="1"/>
</dbReference>
<keyword evidence="15" id="KW-1038">Host endoplasmic reticulum</keyword>
<keyword evidence="18" id="KW-0812">Transmembrane</keyword>
<feature type="transmembrane region" description="Helical" evidence="18">
    <location>
        <begin position="481"/>
        <end position="506"/>
    </location>
</feature>
<keyword evidence="24" id="KW-1185">Reference proteome</keyword>
<evidence type="ECO:0000256" key="8">
    <source>
        <dbReference type="ARBA" id="ARBA00022804"/>
    </source>
</evidence>
<feature type="transmembrane region" description="Helical" evidence="18">
    <location>
        <begin position="720"/>
        <end position="741"/>
    </location>
</feature>
<evidence type="ECO:0000313" key="24">
    <source>
        <dbReference type="Proteomes" id="UP000202272"/>
    </source>
</evidence>
<evidence type="ECO:0000256" key="15">
    <source>
        <dbReference type="ARBA" id="ARBA00023184"/>
    </source>
</evidence>
<dbReference type="GO" id="GO:0039654">
    <property type="term" value="P:fusion of virus membrane with host endosome membrane"/>
    <property type="evidence" value="ECO:0007669"/>
    <property type="project" value="UniProtKB-KW"/>
</dbReference>
<keyword evidence="9" id="KW-1040">Host Golgi apparatus</keyword>
<evidence type="ECO:0000256" key="17">
    <source>
        <dbReference type="ARBA" id="ARBA00031199"/>
    </source>
</evidence>
<feature type="domain" description="GP38 nairovirus" evidence="20">
    <location>
        <begin position="50"/>
        <end position="295"/>
    </location>
</feature>